<dbReference type="AlphaFoldDB" id="A0AAE1P8Z3"/>
<proteinExistence type="predicted"/>
<evidence type="ECO:0000256" key="1">
    <source>
        <dbReference type="SAM" id="MobiDB-lite"/>
    </source>
</evidence>
<sequence length="190" mass="20824">MSGLSIPEDYFFPLAGEDKSLDLSSLLERAQDHLGKPTEEGATTRLPCLTGDGLADQLGQVKTVFHPVHYLAGNTVVNQRFLPLPSPRECQEHPQDSQEVFLLKHPLQETVREPPWQIQLRRPSLTPGVAKTQKAVEESQLPLPSTPLGPPNTGTEFSHSSPDALDVTRGSSGFRTRDISPPPTYSPRGD</sequence>
<evidence type="ECO:0000313" key="3">
    <source>
        <dbReference type="Proteomes" id="UP001292094"/>
    </source>
</evidence>
<dbReference type="EMBL" id="JAWZYT010002587">
    <property type="protein sequence ID" value="KAK4303421.1"/>
    <property type="molecule type" value="Genomic_DNA"/>
</dbReference>
<reference evidence="2" key="1">
    <citation type="submission" date="2023-11" db="EMBL/GenBank/DDBJ databases">
        <title>Genome assemblies of two species of porcelain crab, Petrolisthes cinctipes and Petrolisthes manimaculis (Anomura: Porcellanidae).</title>
        <authorList>
            <person name="Angst P."/>
        </authorList>
    </citation>
    <scope>NUCLEOTIDE SEQUENCE</scope>
    <source>
        <strain evidence="2">PB745_02</strain>
        <tissue evidence="2">Gill</tissue>
    </source>
</reference>
<accession>A0AAE1P8Z3</accession>
<protein>
    <submittedName>
        <fullName evidence="2">Uncharacterized protein</fullName>
    </submittedName>
</protein>
<dbReference type="Proteomes" id="UP001292094">
    <property type="component" value="Unassembled WGS sequence"/>
</dbReference>
<keyword evidence="3" id="KW-1185">Reference proteome</keyword>
<feature type="region of interest" description="Disordered" evidence="1">
    <location>
        <begin position="120"/>
        <end position="190"/>
    </location>
</feature>
<evidence type="ECO:0000313" key="2">
    <source>
        <dbReference type="EMBL" id="KAK4303421.1"/>
    </source>
</evidence>
<name>A0AAE1P8Z3_9EUCA</name>
<feature type="compositionally biased region" description="Polar residues" evidence="1">
    <location>
        <begin position="152"/>
        <end position="161"/>
    </location>
</feature>
<gene>
    <name evidence="2" type="ORF">Pmani_024570</name>
</gene>
<comment type="caution">
    <text evidence="2">The sequence shown here is derived from an EMBL/GenBank/DDBJ whole genome shotgun (WGS) entry which is preliminary data.</text>
</comment>
<feature type="compositionally biased region" description="Pro residues" evidence="1">
    <location>
        <begin position="180"/>
        <end position="190"/>
    </location>
</feature>
<organism evidence="2 3">
    <name type="scientific">Petrolisthes manimaculis</name>
    <dbReference type="NCBI Taxonomy" id="1843537"/>
    <lineage>
        <taxon>Eukaryota</taxon>
        <taxon>Metazoa</taxon>
        <taxon>Ecdysozoa</taxon>
        <taxon>Arthropoda</taxon>
        <taxon>Crustacea</taxon>
        <taxon>Multicrustacea</taxon>
        <taxon>Malacostraca</taxon>
        <taxon>Eumalacostraca</taxon>
        <taxon>Eucarida</taxon>
        <taxon>Decapoda</taxon>
        <taxon>Pleocyemata</taxon>
        <taxon>Anomura</taxon>
        <taxon>Galatheoidea</taxon>
        <taxon>Porcellanidae</taxon>
        <taxon>Petrolisthes</taxon>
    </lineage>
</organism>